<feature type="transmembrane region" description="Helical" evidence="6">
    <location>
        <begin position="316"/>
        <end position="342"/>
    </location>
</feature>
<dbReference type="InterPro" id="IPR051125">
    <property type="entry name" value="ABC-4/HrtB_transporter"/>
</dbReference>
<evidence type="ECO:0000256" key="6">
    <source>
        <dbReference type="SAM" id="Phobius"/>
    </source>
</evidence>
<sequence>MGPILFLAARTLVRVPARTALVVLGLSVTGALLLDMTMLAGGLQASLGSVLSRLGFAVRVVPRGTLPFSGDAEIADADRLAAAIETQPGVTAAVPVVGANLYVRRGGRRFPSFALGVPSGTPGAYTLVAGADLPARPGPPSGGTAPVVPIVINQNMARLDGVRIGDRVVLSAAPGTILQTFAAAQACRVAGIADFYFDLPAQRTVALAGPVLRRLLDRPPGGASLILVRMTDPSRADALARWIAGRDARVDAFSIQEFLARTGARLTYFNQFSVILGTMSAAVAFLLIAAIVTLSVGERLGEIAMLRAMGFPRARIVGLVLVEGVALAAAALPGAFLLGIAIARHLDRILLSAPGVPENLHFFTFTAAAAVRTVGILLATGALGGAYPAAVTARLEVAPTLHREVVS</sequence>
<evidence type="ECO:0000259" key="7">
    <source>
        <dbReference type="Pfam" id="PF02687"/>
    </source>
</evidence>
<dbReference type="Pfam" id="PF12704">
    <property type="entry name" value="MacB_PCD"/>
    <property type="match status" value="1"/>
</dbReference>
<evidence type="ECO:0000313" key="10">
    <source>
        <dbReference type="Proteomes" id="UP000318509"/>
    </source>
</evidence>
<comment type="caution">
    <text evidence="9">The sequence shown here is derived from an EMBL/GenBank/DDBJ whole genome shotgun (WGS) entry which is preliminary data.</text>
</comment>
<protein>
    <submittedName>
        <fullName evidence="9">FtsX-like permease family protein</fullName>
    </submittedName>
</protein>
<keyword evidence="3 6" id="KW-0812">Transmembrane</keyword>
<evidence type="ECO:0000256" key="3">
    <source>
        <dbReference type="ARBA" id="ARBA00022692"/>
    </source>
</evidence>
<evidence type="ECO:0000259" key="8">
    <source>
        <dbReference type="Pfam" id="PF12704"/>
    </source>
</evidence>
<keyword evidence="4 6" id="KW-1133">Transmembrane helix</keyword>
<reference evidence="9 10" key="1">
    <citation type="journal article" date="2019" name="Nat. Microbiol.">
        <title>Mediterranean grassland soil C-N compound turnover is dependent on rainfall and depth, and is mediated by genomically divergent microorganisms.</title>
        <authorList>
            <person name="Diamond S."/>
            <person name="Andeer P.F."/>
            <person name="Li Z."/>
            <person name="Crits-Christoph A."/>
            <person name="Burstein D."/>
            <person name="Anantharaman K."/>
            <person name="Lane K.R."/>
            <person name="Thomas B.C."/>
            <person name="Pan C."/>
            <person name="Northen T.R."/>
            <person name="Banfield J.F."/>
        </authorList>
    </citation>
    <scope>NUCLEOTIDE SEQUENCE [LARGE SCALE GENOMIC DNA]</scope>
    <source>
        <strain evidence="9">NP_3</strain>
    </source>
</reference>
<accession>A0A537K112</accession>
<evidence type="ECO:0000256" key="2">
    <source>
        <dbReference type="ARBA" id="ARBA00022475"/>
    </source>
</evidence>
<comment type="subcellular location">
    <subcellularLocation>
        <location evidence="1">Cell membrane</location>
        <topology evidence="1">Multi-pass membrane protein</topology>
    </subcellularLocation>
</comment>
<feature type="domain" description="MacB-like periplasmic core" evidence="8">
    <location>
        <begin position="19"/>
        <end position="243"/>
    </location>
</feature>
<proteinExistence type="predicted"/>
<feature type="transmembrane region" description="Helical" evidence="6">
    <location>
        <begin position="362"/>
        <end position="387"/>
    </location>
</feature>
<dbReference type="PANTHER" id="PTHR43738">
    <property type="entry name" value="ABC TRANSPORTER, MEMBRANE PROTEIN"/>
    <property type="match status" value="1"/>
</dbReference>
<evidence type="ECO:0000256" key="4">
    <source>
        <dbReference type="ARBA" id="ARBA00022989"/>
    </source>
</evidence>
<dbReference type="EMBL" id="VBAK01000123">
    <property type="protein sequence ID" value="TMI89471.1"/>
    <property type="molecule type" value="Genomic_DNA"/>
</dbReference>
<dbReference type="PANTHER" id="PTHR43738:SF2">
    <property type="entry name" value="ABC TRANSPORTER PERMEASE"/>
    <property type="match status" value="1"/>
</dbReference>
<dbReference type="InterPro" id="IPR025857">
    <property type="entry name" value="MacB_PCD"/>
</dbReference>
<dbReference type="AlphaFoldDB" id="A0A537K112"/>
<dbReference type="InterPro" id="IPR003838">
    <property type="entry name" value="ABC3_permease_C"/>
</dbReference>
<name>A0A537K112_9BACT</name>
<dbReference type="Proteomes" id="UP000318509">
    <property type="component" value="Unassembled WGS sequence"/>
</dbReference>
<evidence type="ECO:0000256" key="1">
    <source>
        <dbReference type="ARBA" id="ARBA00004651"/>
    </source>
</evidence>
<evidence type="ECO:0000256" key="5">
    <source>
        <dbReference type="ARBA" id="ARBA00023136"/>
    </source>
</evidence>
<dbReference type="GO" id="GO:0005886">
    <property type="term" value="C:plasma membrane"/>
    <property type="evidence" value="ECO:0007669"/>
    <property type="project" value="UniProtKB-SubCell"/>
</dbReference>
<keyword evidence="2" id="KW-1003">Cell membrane</keyword>
<keyword evidence="5 6" id="KW-0472">Membrane</keyword>
<dbReference type="Pfam" id="PF02687">
    <property type="entry name" value="FtsX"/>
    <property type="match status" value="1"/>
</dbReference>
<gene>
    <name evidence="9" type="ORF">E6H00_09720</name>
</gene>
<organism evidence="9 10">
    <name type="scientific">Candidatus Segetimicrobium genomatis</name>
    <dbReference type="NCBI Taxonomy" id="2569760"/>
    <lineage>
        <taxon>Bacteria</taxon>
        <taxon>Bacillati</taxon>
        <taxon>Candidatus Sysuimicrobiota</taxon>
        <taxon>Candidatus Sysuimicrobiia</taxon>
        <taxon>Candidatus Sysuimicrobiales</taxon>
        <taxon>Candidatus Segetimicrobiaceae</taxon>
        <taxon>Candidatus Segetimicrobium</taxon>
    </lineage>
</organism>
<evidence type="ECO:0000313" key="9">
    <source>
        <dbReference type="EMBL" id="TMI89471.1"/>
    </source>
</evidence>
<feature type="domain" description="ABC3 transporter permease C-terminal" evidence="7">
    <location>
        <begin position="275"/>
        <end position="394"/>
    </location>
</feature>
<feature type="transmembrane region" description="Helical" evidence="6">
    <location>
        <begin position="274"/>
        <end position="296"/>
    </location>
</feature>